<dbReference type="Proteomes" id="UP000307749">
    <property type="component" value="Unassembled WGS sequence"/>
</dbReference>
<comment type="caution">
    <text evidence="2">The sequence shown here is derived from an EMBL/GenBank/DDBJ whole genome shotgun (WGS) entry which is preliminary data.</text>
</comment>
<dbReference type="SUPFAM" id="SSF56300">
    <property type="entry name" value="Metallo-dependent phosphatases"/>
    <property type="match status" value="1"/>
</dbReference>
<proteinExistence type="predicted"/>
<dbReference type="GO" id="GO:0016787">
    <property type="term" value="F:hydrolase activity"/>
    <property type="evidence" value="ECO:0007669"/>
    <property type="project" value="InterPro"/>
</dbReference>
<accession>A0A4S3KF44</accession>
<dbReference type="InterPro" id="IPR029052">
    <property type="entry name" value="Metallo-depent_PP-like"/>
</dbReference>
<organism evidence="2 3">
    <name type="scientific">Metallibacterium scheffleri</name>
    <dbReference type="NCBI Taxonomy" id="993689"/>
    <lineage>
        <taxon>Bacteria</taxon>
        <taxon>Pseudomonadati</taxon>
        <taxon>Pseudomonadota</taxon>
        <taxon>Gammaproteobacteria</taxon>
        <taxon>Lysobacterales</taxon>
        <taxon>Rhodanobacteraceae</taxon>
        <taxon>Metallibacterium</taxon>
    </lineage>
</organism>
<dbReference type="RefSeq" id="WP_081128216.1">
    <property type="nucleotide sequence ID" value="NZ_LDOS01000002.1"/>
</dbReference>
<dbReference type="STRING" id="993689.GCA_002077135_02533"/>
<feature type="domain" description="Calcineurin-like phosphoesterase" evidence="1">
    <location>
        <begin position="10"/>
        <end position="208"/>
    </location>
</feature>
<dbReference type="Gene3D" id="3.60.21.10">
    <property type="match status" value="1"/>
</dbReference>
<keyword evidence="3" id="KW-1185">Reference proteome</keyword>
<dbReference type="OrthoDB" id="7831721at2"/>
<evidence type="ECO:0000259" key="1">
    <source>
        <dbReference type="Pfam" id="PF00149"/>
    </source>
</evidence>
<sequence length="263" mass="28750">MPHRPPVTPNILFAGDPHGHFEHLFAVVRASRPQALVLLGDIEAPAPLQELMAPIEAWGTQVWFIHGNHDTDRAPTWDALQDWPERNLHGRVVEVAGVRIAGLGGVFRDEIWRPDRPVEPRFSSLSAYLADLRLRTNPKDWARTLQSLGVIRHHSSLFPDDFDALVGQDAEVLVTHEAPSCHPLGFAAIDELARALGVHTLFHGHHHDHLDYSGRTAALGFHAHGVGLRGVSALDGAVLRAGEKDAARASRFGTSLPDAPPAD</sequence>
<dbReference type="AlphaFoldDB" id="A0A4S3KF44"/>
<evidence type="ECO:0000313" key="2">
    <source>
        <dbReference type="EMBL" id="THD07136.1"/>
    </source>
</evidence>
<gene>
    <name evidence="2" type="ORF">B1806_15250</name>
</gene>
<name>A0A4S3KF44_9GAMM</name>
<dbReference type="InterPro" id="IPR004843">
    <property type="entry name" value="Calcineurin-like_PHP"/>
</dbReference>
<reference evidence="2 3" key="1">
    <citation type="submission" date="2017-02" db="EMBL/GenBank/DDBJ databases">
        <title>Whole genome sequencing of Metallibacterium scheffleri DSM 24874 (T).</title>
        <authorList>
            <person name="Kumar S."/>
            <person name="Patil P."/>
            <person name="Patil P.B."/>
        </authorList>
    </citation>
    <scope>NUCLEOTIDE SEQUENCE [LARGE SCALE GENOMIC DNA]</scope>
    <source>
        <strain evidence="2 3">DSM 24874</strain>
    </source>
</reference>
<dbReference type="Pfam" id="PF00149">
    <property type="entry name" value="Metallophos"/>
    <property type="match status" value="1"/>
</dbReference>
<evidence type="ECO:0000313" key="3">
    <source>
        <dbReference type="Proteomes" id="UP000307749"/>
    </source>
</evidence>
<protein>
    <recommendedName>
        <fullName evidence="1">Calcineurin-like phosphoesterase domain-containing protein</fullName>
    </recommendedName>
</protein>
<dbReference type="EMBL" id="MWQO01000063">
    <property type="protein sequence ID" value="THD07136.1"/>
    <property type="molecule type" value="Genomic_DNA"/>
</dbReference>